<dbReference type="EMBL" id="OZ034833">
    <property type="protein sequence ID" value="CAL1675151.1"/>
    <property type="molecule type" value="Genomic_DNA"/>
</dbReference>
<sequence length="88" mass="9604">MTTALCPLVAFVAVASACLEVGKETPGRISTDRKSTWFPTRAVLICARVFLDTLSSEKTKEGPSHTKATEEYCGHRFLVITKSQLSTI</sequence>
<evidence type="ECO:0000313" key="3">
    <source>
        <dbReference type="Proteomes" id="UP001497644"/>
    </source>
</evidence>
<feature type="chain" id="PRO_5043618078" description="Secreted protein" evidence="1">
    <location>
        <begin position="18"/>
        <end position="88"/>
    </location>
</feature>
<proteinExistence type="predicted"/>
<dbReference type="Proteomes" id="UP001497644">
    <property type="component" value="Chromosome 10"/>
</dbReference>
<reference evidence="2" key="1">
    <citation type="submission" date="2024-04" db="EMBL/GenBank/DDBJ databases">
        <authorList>
            <consortium name="Molecular Ecology Group"/>
        </authorList>
    </citation>
    <scope>NUCLEOTIDE SEQUENCE</scope>
</reference>
<gene>
    <name evidence="2" type="ORF">LPLAT_LOCUS1636</name>
</gene>
<feature type="signal peptide" evidence="1">
    <location>
        <begin position="1"/>
        <end position="17"/>
    </location>
</feature>
<dbReference type="AlphaFoldDB" id="A0AAV2N6B4"/>
<organism evidence="2 3">
    <name type="scientific">Lasius platythorax</name>
    <dbReference type="NCBI Taxonomy" id="488582"/>
    <lineage>
        <taxon>Eukaryota</taxon>
        <taxon>Metazoa</taxon>
        <taxon>Ecdysozoa</taxon>
        <taxon>Arthropoda</taxon>
        <taxon>Hexapoda</taxon>
        <taxon>Insecta</taxon>
        <taxon>Pterygota</taxon>
        <taxon>Neoptera</taxon>
        <taxon>Endopterygota</taxon>
        <taxon>Hymenoptera</taxon>
        <taxon>Apocrita</taxon>
        <taxon>Aculeata</taxon>
        <taxon>Formicoidea</taxon>
        <taxon>Formicidae</taxon>
        <taxon>Formicinae</taxon>
        <taxon>Lasius</taxon>
        <taxon>Lasius</taxon>
    </lineage>
</organism>
<name>A0AAV2N6B4_9HYME</name>
<evidence type="ECO:0008006" key="4">
    <source>
        <dbReference type="Google" id="ProtNLM"/>
    </source>
</evidence>
<keyword evidence="1" id="KW-0732">Signal</keyword>
<keyword evidence="3" id="KW-1185">Reference proteome</keyword>
<evidence type="ECO:0000313" key="2">
    <source>
        <dbReference type="EMBL" id="CAL1675151.1"/>
    </source>
</evidence>
<evidence type="ECO:0000256" key="1">
    <source>
        <dbReference type="SAM" id="SignalP"/>
    </source>
</evidence>
<protein>
    <recommendedName>
        <fullName evidence="4">Secreted protein</fullName>
    </recommendedName>
</protein>
<accession>A0AAV2N6B4</accession>